<dbReference type="InterPro" id="IPR036457">
    <property type="entry name" value="PPM-type-like_dom_sf"/>
</dbReference>
<dbReference type="InterPro" id="IPR001932">
    <property type="entry name" value="PPM-type_phosphatase-like_dom"/>
</dbReference>
<evidence type="ECO:0000259" key="2">
    <source>
        <dbReference type="PROSITE" id="PS51746"/>
    </source>
</evidence>
<name>A0A8S1ISC8_9CHLO</name>
<feature type="region of interest" description="Disordered" evidence="1">
    <location>
        <begin position="153"/>
        <end position="175"/>
    </location>
</feature>
<dbReference type="PROSITE" id="PS51746">
    <property type="entry name" value="PPM_2"/>
    <property type="match status" value="1"/>
</dbReference>
<evidence type="ECO:0000256" key="1">
    <source>
        <dbReference type="SAM" id="MobiDB-lite"/>
    </source>
</evidence>
<dbReference type="EMBL" id="CAJHUC010000709">
    <property type="protein sequence ID" value="CAD7697770.1"/>
    <property type="molecule type" value="Genomic_DNA"/>
</dbReference>
<comment type="caution">
    <text evidence="3">The sequence shown here is derived from an EMBL/GenBank/DDBJ whole genome shotgun (WGS) entry which is preliminary data.</text>
</comment>
<dbReference type="SMART" id="SM00332">
    <property type="entry name" value="PP2Cc"/>
    <property type="match status" value="1"/>
</dbReference>
<organism evidence="3 4">
    <name type="scientific">Ostreobium quekettii</name>
    <dbReference type="NCBI Taxonomy" id="121088"/>
    <lineage>
        <taxon>Eukaryota</taxon>
        <taxon>Viridiplantae</taxon>
        <taxon>Chlorophyta</taxon>
        <taxon>core chlorophytes</taxon>
        <taxon>Ulvophyceae</taxon>
        <taxon>TCBD clade</taxon>
        <taxon>Bryopsidales</taxon>
        <taxon>Ostreobineae</taxon>
        <taxon>Ostreobiaceae</taxon>
        <taxon>Ostreobium</taxon>
    </lineage>
</organism>
<dbReference type="SUPFAM" id="SSF81606">
    <property type="entry name" value="PP2C-like"/>
    <property type="match status" value="1"/>
</dbReference>
<dbReference type="CDD" id="cd00143">
    <property type="entry name" value="PP2Cc"/>
    <property type="match status" value="1"/>
</dbReference>
<dbReference type="GO" id="GO:0004722">
    <property type="term" value="F:protein serine/threonine phosphatase activity"/>
    <property type="evidence" value="ECO:0007669"/>
    <property type="project" value="InterPro"/>
</dbReference>
<dbReference type="Pfam" id="PF00481">
    <property type="entry name" value="PP2C"/>
    <property type="match status" value="1"/>
</dbReference>
<dbReference type="PANTHER" id="PTHR47992">
    <property type="entry name" value="PROTEIN PHOSPHATASE"/>
    <property type="match status" value="1"/>
</dbReference>
<gene>
    <name evidence="3" type="ORF">OSTQU699_LOCUS3131</name>
</gene>
<dbReference type="OrthoDB" id="10264738at2759"/>
<evidence type="ECO:0000313" key="3">
    <source>
        <dbReference type="EMBL" id="CAD7697770.1"/>
    </source>
</evidence>
<feature type="domain" description="PPM-type phosphatase" evidence="2">
    <location>
        <begin position="15"/>
        <end position="175"/>
    </location>
</feature>
<dbReference type="Proteomes" id="UP000708148">
    <property type="component" value="Unassembled WGS sequence"/>
</dbReference>
<proteinExistence type="predicted"/>
<evidence type="ECO:0000313" key="4">
    <source>
        <dbReference type="Proteomes" id="UP000708148"/>
    </source>
</evidence>
<reference evidence="3" key="1">
    <citation type="submission" date="2020-12" db="EMBL/GenBank/DDBJ databases">
        <authorList>
            <person name="Iha C."/>
        </authorList>
    </citation>
    <scope>NUCLEOTIDE SEQUENCE</scope>
</reference>
<dbReference type="AlphaFoldDB" id="A0A8S1ISC8"/>
<keyword evidence="4" id="KW-1185">Reference proteome</keyword>
<dbReference type="InterPro" id="IPR015655">
    <property type="entry name" value="PP2C"/>
</dbReference>
<protein>
    <recommendedName>
        <fullName evidence="2">PPM-type phosphatase domain-containing protein</fullName>
    </recommendedName>
</protein>
<accession>A0A8S1ISC8</accession>
<dbReference type="Gene3D" id="3.60.40.10">
    <property type="entry name" value="PPM-type phosphatase domain"/>
    <property type="match status" value="1"/>
</dbReference>
<sequence length="175" mass="18658">MVPLPSQKFGGTGLKVACLSRGGREPGFKKTNQDNCFAFEKYIQHHQSLFGTFDGHGPNGHLASSYVKHHLPLNLVTQLSNNEDVGVALTKGFLQVDAAMTKTPSVDCEFSGTTAVVSLLQGNTLTTGWVGDSRAVIGRGEGGGPMQAVALTSDHKPIDPGEKERILEANGRVER</sequence>